<dbReference type="AlphaFoldDB" id="A0AAD5X8I5"/>
<protein>
    <submittedName>
        <fullName evidence="2">Uncharacterized protein</fullName>
    </submittedName>
</protein>
<name>A0AAD5X8I5_9FUNG</name>
<sequence length="169" mass="19172">MDSILMTAIFAGISTAAWLVPTFLCAVPVLDRAFQAFWDRHRVSQKMRFWVWYLFVNAGSLALWSVITTLFWDVTWVCWVDLGDGAELNPYESDVCDQLTNIWFYAVFVVAAIFVNLYLVVDEQMQVQFATGEDKTQELSNVNTIYPYGTTGATDLEMKPIAPEIISSS</sequence>
<dbReference type="Proteomes" id="UP001211907">
    <property type="component" value="Unassembled WGS sequence"/>
</dbReference>
<keyword evidence="1" id="KW-0812">Transmembrane</keyword>
<comment type="caution">
    <text evidence="2">The sequence shown here is derived from an EMBL/GenBank/DDBJ whole genome shotgun (WGS) entry which is preliminary data.</text>
</comment>
<keyword evidence="1" id="KW-0472">Membrane</keyword>
<gene>
    <name evidence="2" type="ORF">HK100_004827</name>
</gene>
<evidence type="ECO:0000313" key="3">
    <source>
        <dbReference type="Proteomes" id="UP001211907"/>
    </source>
</evidence>
<accession>A0AAD5X8I5</accession>
<reference evidence="2" key="1">
    <citation type="submission" date="2020-05" db="EMBL/GenBank/DDBJ databases">
        <title>Phylogenomic resolution of chytrid fungi.</title>
        <authorList>
            <person name="Stajich J.E."/>
            <person name="Amses K."/>
            <person name="Simmons R."/>
            <person name="Seto K."/>
            <person name="Myers J."/>
            <person name="Bonds A."/>
            <person name="Quandt C.A."/>
            <person name="Barry K."/>
            <person name="Liu P."/>
            <person name="Grigoriev I."/>
            <person name="Longcore J.E."/>
            <person name="James T.Y."/>
        </authorList>
    </citation>
    <scope>NUCLEOTIDE SEQUENCE</scope>
    <source>
        <strain evidence="2">JEL0513</strain>
    </source>
</reference>
<organism evidence="2 3">
    <name type="scientific">Physocladia obscura</name>
    <dbReference type="NCBI Taxonomy" id="109957"/>
    <lineage>
        <taxon>Eukaryota</taxon>
        <taxon>Fungi</taxon>
        <taxon>Fungi incertae sedis</taxon>
        <taxon>Chytridiomycota</taxon>
        <taxon>Chytridiomycota incertae sedis</taxon>
        <taxon>Chytridiomycetes</taxon>
        <taxon>Chytridiales</taxon>
        <taxon>Chytriomycetaceae</taxon>
        <taxon>Physocladia</taxon>
    </lineage>
</organism>
<proteinExistence type="predicted"/>
<keyword evidence="1" id="KW-1133">Transmembrane helix</keyword>
<evidence type="ECO:0000313" key="2">
    <source>
        <dbReference type="EMBL" id="KAJ3099831.1"/>
    </source>
</evidence>
<feature type="transmembrane region" description="Helical" evidence="1">
    <location>
        <begin position="50"/>
        <end position="72"/>
    </location>
</feature>
<feature type="transmembrane region" description="Helical" evidence="1">
    <location>
        <begin position="102"/>
        <end position="121"/>
    </location>
</feature>
<dbReference type="EMBL" id="JADGJH010002323">
    <property type="protein sequence ID" value="KAJ3099831.1"/>
    <property type="molecule type" value="Genomic_DNA"/>
</dbReference>
<evidence type="ECO:0000256" key="1">
    <source>
        <dbReference type="SAM" id="Phobius"/>
    </source>
</evidence>
<feature type="transmembrane region" description="Helical" evidence="1">
    <location>
        <begin position="6"/>
        <end position="30"/>
    </location>
</feature>
<keyword evidence="3" id="KW-1185">Reference proteome</keyword>